<comment type="caution">
    <text evidence="22">The sequence shown here is derived from an EMBL/GenBank/DDBJ whole genome shotgun (WGS) entry which is preliminary data.</text>
</comment>
<dbReference type="NCBIfam" id="TIGR00229">
    <property type="entry name" value="sensory_box"/>
    <property type="match status" value="2"/>
</dbReference>
<feature type="transmembrane region" description="Helical" evidence="19">
    <location>
        <begin position="164"/>
        <end position="183"/>
    </location>
</feature>
<evidence type="ECO:0000259" key="20">
    <source>
        <dbReference type="PROSITE" id="PS50109"/>
    </source>
</evidence>
<evidence type="ECO:0000256" key="9">
    <source>
        <dbReference type="ARBA" id="ARBA00022679"/>
    </source>
</evidence>
<reference evidence="22 23" key="1">
    <citation type="submission" date="2018-05" db="EMBL/GenBank/DDBJ databases">
        <title>Marinilabilia rubrum sp. nov., isolated from saltern sediment.</title>
        <authorList>
            <person name="Zhang R."/>
        </authorList>
    </citation>
    <scope>NUCLEOTIDE SEQUENCE [LARGE SCALE GENOMIC DNA]</scope>
    <source>
        <strain evidence="22 23">WTE16</strain>
    </source>
</reference>
<dbReference type="EC" id="2.7.13.3" evidence="4"/>
<dbReference type="GO" id="GO:0000155">
    <property type="term" value="F:phosphorelay sensor kinase activity"/>
    <property type="evidence" value="ECO:0007669"/>
    <property type="project" value="InterPro"/>
</dbReference>
<evidence type="ECO:0000256" key="17">
    <source>
        <dbReference type="ARBA" id="ARBA00024827"/>
    </source>
</evidence>
<evidence type="ECO:0000256" key="16">
    <source>
        <dbReference type="ARBA" id="ARBA00023014"/>
    </source>
</evidence>
<dbReference type="OrthoDB" id="5401121at2"/>
<keyword evidence="15" id="KW-0902">Two-component regulatory system</keyword>
<dbReference type="Pfam" id="PF02518">
    <property type="entry name" value="HATPase_c"/>
    <property type="match status" value="1"/>
</dbReference>
<keyword evidence="19" id="KW-0812">Transmembrane</keyword>
<dbReference type="RefSeq" id="WP_109263523.1">
    <property type="nucleotide sequence ID" value="NZ_QEWP01000003.1"/>
</dbReference>
<comment type="catalytic activity">
    <reaction evidence="1">
        <text>ATP + protein L-histidine = ADP + protein N-phospho-L-histidine.</text>
        <dbReference type="EC" id="2.7.13.3"/>
    </reaction>
</comment>
<evidence type="ECO:0000256" key="7">
    <source>
        <dbReference type="ARBA" id="ARBA00022490"/>
    </source>
</evidence>
<evidence type="ECO:0000313" key="22">
    <source>
        <dbReference type="EMBL" id="PWE00484.1"/>
    </source>
</evidence>
<dbReference type="AlphaFoldDB" id="A0A2U2BBN1"/>
<keyword evidence="19" id="KW-1133">Transmembrane helix</keyword>
<protein>
    <recommendedName>
        <fullName evidence="5">Oxygen sensor histidine kinase NreB</fullName>
        <ecNumber evidence="4">2.7.13.3</ecNumber>
    </recommendedName>
    <alternativeName>
        <fullName evidence="18">Nitrogen regulation protein B</fullName>
    </alternativeName>
</protein>
<evidence type="ECO:0000256" key="6">
    <source>
        <dbReference type="ARBA" id="ARBA00022485"/>
    </source>
</evidence>
<keyword evidence="8" id="KW-0597">Phosphoprotein</keyword>
<evidence type="ECO:0000256" key="8">
    <source>
        <dbReference type="ARBA" id="ARBA00022553"/>
    </source>
</evidence>
<evidence type="ECO:0000256" key="14">
    <source>
        <dbReference type="ARBA" id="ARBA00023004"/>
    </source>
</evidence>
<dbReference type="PROSITE" id="PS50112">
    <property type="entry name" value="PAS"/>
    <property type="match status" value="1"/>
</dbReference>
<dbReference type="PROSITE" id="PS50109">
    <property type="entry name" value="HIS_KIN"/>
    <property type="match status" value="1"/>
</dbReference>
<keyword evidence="11" id="KW-0547">Nucleotide-binding</keyword>
<evidence type="ECO:0000256" key="4">
    <source>
        <dbReference type="ARBA" id="ARBA00012438"/>
    </source>
</evidence>
<dbReference type="PANTHER" id="PTHR24421">
    <property type="entry name" value="NITRATE/NITRITE SENSOR PROTEIN NARX-RELATED"/>
    <property type="match status" value="1"/>
</dbReference>
<evidence type="ECO:0000313" key="23">
    <source>
        <dbReference type="Proteomes" id="UP000244956"/>
    </source>
</evidence>
<dbReference type="SUPFAM" id="SSF55785">
    <property type="entry name" value="PYP-like sensor domain (PAS domain)"/>
    <property type="match status" value="2"/>
</dbReference>
<dbReference type="InterPro" id="IPR036890">
    <property type="entry name" value="HATPase_C_sf"/>
</dbReference>
<evidence type="ECO:0000256" key="1">
    <source>
        <dbReference type="ARBA" id="ARBA00000085"/>
    </source>
</evidence>
<evidence type="ECO:0000256" key="5">
    <source>
        <dbReference type="ARBA" id="ARBA00017322"/>
    </source>
</evidence>
<keyword evidence="9" id="KW-0808">Transferase</keyword>
<dbReference type="Gene3D" id="1.20.5.1930">
    <property type="match status" value="1"/>
</dbReference>
<evidence type="ECO:0000256" key="11">
    <source>
        <dbReference type="ARBA" id="ARBA00022741"/>
    </source>
</evidence>
<dbReference type="Gene3D" id="6.10.340.10">
    <property type="match status" value="1"/>
</dbReference>
<dbReference type="Gene3D" id="3.30.565.10">
    <property type="entry name" value="Histidine kinase-like ATPase, C-terminal domain"/>
    <property type="match status" value="1"/>
</dbReference>
<evidence type="ECO:0000256" key="10">
    <source>
        <dbReference type="ARBA" id="ARBA00022723"/>
    </source>
</evidence>
<keyword evidence="6" id="KW-0004">4Fe-4S</keyword>
<keyword evidence="13" id="KW-0067">ATP-binding</keyword>
<dbReference type="InterPro" id="IPR005467">
    <property type="entry name" value="His_kinase_dom"/>
</dbReference>
<dbReference type="GO" id="GO:0005524">
    <property type="term" value="F:ATP binding"/>
    <property type="evidence" value="ECO:0007669"/>
    <property type="project" value="UniProtKB-KW"/>
</dbReference>
<evidence type="ECO:0000256" key="13">
    <source>
        <dbReference type="ARBA" id="ARBA00022840"/>
    </source>
</evidence>
<dbReference type="GO" id="GO:0046983">
    <property type="term" value="F:protein dimerization activity"/>
    <property type="evidence" value="ECO:0007669"/>
    <property type="project" value="InterPro"/>
</dbReference>
<dbReference type="SUPFAM" id="SSF55874">
    <property type="entry name" value="ATPase domain of HSP90 chaperone/DNA topoisomerase II/histidine kinase"/>
    <property type="match status" value="1"/>
</dbReference>
<dbReference type="PRINTS" id="PR00344">
    <property type="entry name" value="BCTRLSENSOR"/>
</dbReference>
<keyword evidence="12" id="KW-0418">Kinase</keyword>
<dbReference type="InterPro" id="IPR050482">
    <property type="entry name" value="Sensor_HK_TwoCompSys"/>
</dbReference>
<name>A0A2U2BBN1_9BACT</name>
<dbReference type="InterPro" id="IPR000014">
    <property type="entry name" value="PAS"/>
</dbReference>
<accession>A0A2U2BBN1</accession>
<dbReference type="CDD" id="cd16917">
    <property type="entry name" value="HATPase_UhpB-NarQ-NarX-like"/>
    <property type="match status" value="1"/>
</dbReference>
<dbReference type="Pfam" id="PF13426">
    <property type="entry name" value="PAS_9"/>
    <property type="match status" value="1"/>
</dbReference>
<evidence type="ECO:0000256" key="3">
    <source>
        <dbReference type="ARBA" id="ARBA00004496"/>
    </source>
</evidence>
<dbReference type="Pfam" id="PF13188">
    <property type="entry name" value="PAS_8"/>
    <property type="match status" value="1"/>
</dbReference>
<comment type="function">
    <text evidence="17">Member of the two-component regulatory system NreB/NreC involved in the control of dissimilatory nitrate/nitrite reduction in response to oxygen. NreB functions as a direct oxygen sensor histidine kinase which is autophosphorylated, in the absence of oxygen, probably at the conserved histidine residue, and transfers its phosphate group probably to a conserved aspartate residue of NreC. NreB/NreC activates the expression of the nitrate (narGHJI) and nitrite (nir) reductase operons, as well as the putative nitrate transporter gene narT.</text>
</comment>
<sequence>MTIRKLLFRYSLLITALLGLAIAGQLILDRVQNKELQTKAVSDQIAHEVAALVLLTSEWPVFHYERIYQQWEIKNNQVKELINQNNPDYNVLREDLAVLEARFKELMETRGDLGKDFPIDQMHLLTEKQERLVTQNQVVSQGIIDKTFEISENAMARFEKLQDLSSLGLILFLLLVAVVIFNASGKLIKRITVPIEKLQSRVLEFEKRDYKNGINHEEEQNYLKNTTDTLILGRAINSMLQAIQSSVAELRTQNTYIRTILDNIPLGVAVNKLDGAGEVTYINQQFQNIYGWPGEVLTDQAVFFEKVYPDPNYRHHIKERILNDIGSRDPEKMRWGNVEITTQDGVKRRVDAQNIPLFEQNLMISTVLDVTKQKQAEHQLIHSEQRYRNLFMNSPDAIFINLNDKIVLANKAFLYLMKAQNMKEVIGKTPYDVFHPGCHEKIKDRIYAVRELGEKIPYFEEKIVNLEGEATDVEVHRSGFLMEEDKAIHVILHDVTERINREREIEKNQTSLKQLTTELTLIEEKQRKEIAGNIHDHLSQSLVISKMKLNDLIMDPSTKSDTQKLESIKNHISDALENSRNITYDLSPPILYELGLVETMYWLIEKTEREHDLAIDFQTDFEKTDLPETDLILVYRSVQEVIYNIIKHARATEVNVLFQNKNGGVNIVIRDNGRGFDVTYLKAKQERGKSFGLFAVQERIENMGGQFTLDSKPGSGTTVEFLLPFAINSDADGNKNITG</sequence>
<keyword evidence="10" id="KW-0479">Metal-binding</keyword>
<evidence type="ECO:0000259" key="21">
    <source>
        <dbReference type="PROSITE" id="PS50112"/>
    </source>
</evidence>
<dbReference type="InterPro" id="IPR004358">
    <property type="entry name" value="Sig_transdc_His_kin-like_C"/>
</dbReference>
<keyword evidence="7" id="KW-0963">Cytoplasm</keyword>
<dbReference type="Proteomes" id="UP000244956">
    <property type="component" value="Unassembled WGS sequence"/>
</dbReference>
<comment type="subcellular location">
    <subcellularLocation>
        <location evidence="3">Cytoplasm</location>
    </subcellularLocation>
</comment>
<comment type="cofactor">
    <cofactor evidence="2">
        <name>[4Fe-4S] cluster</name>
        <dbReference type="ChEBI" id="CHEBI:49883"/>
    </cofactor>
</comment>
<dbReference type="GO" id="GO:0016020">
    <property type="term" value="C:membrane"/>
    <property type="evidence" value="ECO:0007669"/>
    <property type="project" value="InterPro"/>
</dbReference>
<organism evidence="22 23">
    <name type="scientific">Marinilabilia rubra</name>
    <dbReference type="NCBI Taxonomy" id="2162893"/>
    <lineage>
        <taxon>Bacteria</taxon>
        <taxon>Pseudomonadati</taxon>
        <taxon>Bacteroidota</taxon>
        <taxon>Bacteroidia</taxon>
        <taxon>Marinilabiliales</taxon>
        <taxon>Marinilabiliaceae</taxon>
        <taxon>Marinilabilia</taxon>
    </lineage>
</organism>
<dbReference type="GO" id="GO:0005737">
    <property type="term" value="C:cytoplasm"/>
    <property type="evidence" value="ECO:0007669"/>
    <property type="project" value="UniProtKB-SubCell"/>
</dbReference>
<evidence type="ECO:0000256" key="15">
    <source>
        <dbReference type="ARBA" id="ARBA00023012"/>
    </source>
</evidence>
<dbReference type="PANTHER" id="PTHR24421:SF10">
    <property type="entry name" value="NITRATE_NITRITE SENSOR PROTEIN NARQ"/>
    <property type="match status" value="1"/>
</dbReference>
<proteinExistence type="predicted"/>
<keyword evidence="23" id="KW-1185">Reference proteome</keyword>
<dbReference type="InterPro" id="IPR035965">
    <property type="entry name" value="PAS-like_dom_sf"/>
</dbReference>
<dbReference type="Gene3D" id="3.30.450.20">
    <property type="entry name" value="PAS domain"/>
    <property type="match status" value="2"/>
</dbReference>
<dbReference type="InterPro" id="IPR003594">
    <property type="entry name" value="HATPase_dom"/>
</dbReference>
<dbReference type="InterPro" id="IPR011712">
    <property type="entry name" value="Sig_transdc_His_kin_sub3_dim/P"/>
</dbReference>
<dbReference type="GO" id="GO:0046872">
    <property type="term" value="F:metal ion binding"/>
    <property type="evidence" value="ECO:0007669"/>
    <property type="project" value="UniProtKB-KW"/>
</dbReference>
<evidence type="ECO:0000256" key="2">
    <source>
        <dbReference type="ARBA" id="ARBA00001966"/>
    </source>
</evidence>
<keyword evidence="14" id="KW-0408">Iron</keyword>
<feature type="domain" description="PAS" evidence="21">
    <location>
        <begin position="253"/>
        <end position="310"/>
    </location>
</feature>
<dbReference type="SMART" id="SM00387">
    <property type="entry name" value="HATPase_c"/>
    <property type="match status" value="1"/>
</dbReference>
<dbReference type="Pfam" id="PF07730">
    <property type="entry name" value="HisKA_3"/>
    <property type="match status" value="1"/>
</dbReference>
<feature type="domain" description="Histidine kinase" evidence="20">
    <location>
        <begin position="634"/>
        <end position="727"/>
    </location>
</feature>
<dbReference type="SMART" id="SM00091">
    <property type="entry name" value="PAS"/>
    <property type="match status" value="2"/>
</dbReference>
<dbReference type="EMBL" id="QEWP01000003">
    <property type="protein sequence ID" value="PWE00484.1"/>
    <property type="molecule type" value="Genomic_DNA"/>
</dbReference>
<feature type="transmembrane region" description="Helical" evidence="19">
    <location>
        <begin position="6"/>
        <end position="28"/>
    </location>
</feature>
<keyword evidence="19" id="KW-0472">Membrane</keyword>
<evidence type="ECO:0000256" key="18">
    <source>
        <dbReference type="ARBA" id="ARBA00030800"/>
    </source>
</evidence>
<dbReference type="GO" id="GO:0051539">
    <property type="term" value="F:4 iron, 4 sulfur cluster binding"/>
    <property type="evidence" value="ECO:0007669"/>
    <property type="project" value="UniProtKB-KW"/>
</dbReference>
<gene>
    <name evidence="22" type="ORF">DDZ16_06025</name>
</gene>
<dbReference type="CDD" id="cd00130">
    <property type="entry name" value="PAS"/>
    <property type="match status" value="2"/>
</dbReference>
<evidence type="ECO:0000256" key="12">
    <source>
        <dbReference type="ARBA" id="ARBA00022777"/>
    </source>
</evidence>
<evidence type="ECO:0000256" key="19">
    <source>
        <dbReference type="SAM" id="Phobius"/>
    </source>
</evidence>
<keyword evidence="16" id="KW-0411">Iron-sulfur</keyword>